<accession>A0A5B7DUS6</accession>
<evidence type="ECO:0000313" key="3">
    <source>
        <dbReference type="Proteomes" id="UP000324222"/>
    </source>
</evidence>
<reference evidence="2 3" key="1">
    <citation type="submission" date="2019-05" db="EMBL/GenBank/DDBJ databases">
        <title>Another draft genome of Portunus trituberculatus and its Hox gene families provides insights of decapod evolution.</title>
        <authorList>
            <person name="Jeong J.-H."/>
            <person name="Song I."/>
            <person name="Kim S."/>
            <person name="Choi T."/>
            <person name="Kim D."/>
            <person name="Ryu S."/>
            <person name="Kim W."/>
        </authorList>
    </citation>
    <scope>NUCLEOTIDE SEQUENCE [LARGE SCALE GENOMIC DNA]</scope>
    <source>
        <tissue evidence="2">Muscle</tissue>
    </source>
</reference>
<keyword evidence="3" id="KW-1185">Reference proteome</keyword>
<dbReference type="AlphaFoldDB" id="A0A5B7DUS6"/>
<gene>
    <name evidence="2" type="ORF">E2C01_017786</name>
</gene>
<protein>
    <submittedName>
        <fullName evidence="2">Uncharacterized protein</fullName>
    </submittedName>
</protein>
<evidence type="ECO:0000256" key="1">
    <source>
        <dbReference type="SAM" id="MobiDB-lite"/>
    </source>
</evidence>
<comment type="caution">
    <text evidence="2">The sequence shown here is derived from an EMBL/GenBank/DDBJ whole genome shotgun (WGS) entry which is preliminary data.</text>
</comment>
<proteinExistence type="predicted"/>
<name>A0A5B7DUS6_PORTR</name>
<sequence length="83" mass="9164">MQAELAAVTEELTWVHQQKPPLPPHHTKVSLASNPPTSPAPSPDSRVFAGVVRPRSLCWSRWRWVGGEECGKSRVSDSGYDTI</sequence>
<dbReference type="EMBL" id="VSRR010001363">
    <property type="protein sequence ID" value="MPC24696.1"/>
    <property type="molecule type" value="Genomic_DNA"/>
</dbReference>
<evidence type="ECO:0000313" key="2">
    <source>
        <dbReference type="EMBL" id="MPC24696.1"/>
    </source>
</evidence>
<organism evidence="2 3">
    <name type="scientific">Portunus trituberculatus</name>
    <name type="common">Swimming crab</name>
    <name type="synonym">Neptunus trituberculatus</name>
    <dbReference type="NCBI Taxonomy" id="210409"/>
    <lineage>
        <taxon>Eukaryota</taxon>
        <taxon>Metazoa</taxon>
        <taxon>Ecdysozoa</taxon>
        <taxon>Arthropoda</taxon>
        <taxon>Crustacea</taxon>
        <taxon>Multicrustacea</taxon>
        <taxon>Malacostraca</taxon>
        <taxon>Eumalacostraca</taxon>
        <taxon>Eucarida</taxon>
        <taxon>Decapoda</taxon>
        <taxon>Pleocyemata</taxon>
        <taxon>Brachyura</taxon>
        <taxon>Eubrachyura</taxon>
        <taxon>Portunoidea</taxon>
        <taxon>Portunidae</taxon>
        <taxon>Portuninae</taxon>
        <taxon>Portunus</taxon>
    </lineage>
</organism>
<dbReference type="Proteomes" id="UP000324222">
    <property type="component" value="Unassembled WGS sequence"/>
</dbReference>
<feature type="region of interest" description="Disordered" evidence="1">
    <location>
        <begin position="15"/>
        <end position="46"/>
    </location>
</feature>